<gene>
    <name evidence="1" type="ORF">AA0119_g13626</name>
</gene>
<organism evidence="1 2">
    <name type="scientific">Alternaria tenuissima</name>
    <dbReference type="NCBI Taxonomy" id="119927"/>
    <lineage>
        <taxon>Eukaryota</taxon>
        <taxon>Fungi</taxon>
        <taxon>Dikarya</taxon>
        <taxon>Ascomycota</taxon>
        <taxon>Pezizomycotina</taxon>
        <taxon>Dothideomycetes</taxon>
        <taxon>Pleosporomycetidae</taxon>
        <taxon>Pleosporales</taxon>
        <taxon>Pleosporineae</taxon>
        <taxon>Pleosporaceae</taxon>
        <taxon>Alternaria</taxon>
        <taxon>Alternaria sect. Alternaria</taxon>
        <taxon>Alternaria alternata complex</taxon>
    </lineage>
</organism>
<sequence>MPTEPEKRGLLGFTDVEAEHPKLYIRRLWLVAENDRKPFPVFLDPQVQELATQ</sequence>
<evidence type="ECO:0000313" key="1">
    <source>
        <dbReference type="EMBL" id="RYN73072.1"/>
    </source>
</evidence>
<feature type="non-terminal residue" evidence="1">
    <location>
        <position position="53"/>
    </location>
</feature>
<dbReference type="EMBL" id="PDXF01000535">
    <property type="protein sequence ID" value="RYN73072.1"/>
    <property type="molecule type" value="Genomic_DNA"/>
</dbReference>
<comment type="caution">
    <text evidence="1">The sequence shown here is derived from an EMBL/GenBank/DDBJ whole genome shotgun (WGS) entry which is preliminary data.</text>
</comment>
<keyword evidence="2" id="KW-1185">Reference proteome</keyword>
<protein>
    <submittedName>
        <fullName evidence="1">Uncharacterized protein</fullName>
    </submittedName>
</protein>
<proteinExistence type="predicted"/>
<name>A0ABY0FN55_9PLEO</name>
<evidence type="ECO:0000313" key="2">
    <source>
        <dbReference type="Proteomes" id="UP000293195"/>
    </source>
</evidence>
<reference evidence="2" key="1">
    <citation type="journal article" date="2019" name="bioRxiv">
        <title>Genomics, evolutionary history and diagnostics of the Alternaria alternata species group including apple and Asian pear pathotypes.</title>
        <authorList>
            <person name="Armitage A.D."/>
            <person name="Cockerton H.M."/>
            <person name="Sreenivasaprasad S."/>
            <person name="Woodhall J.W."/>
            <person name="Lane C.R."/>
            <person name="Harrison R.J."/>
            <person name="Clarkson J.P."/>
        </authorList>
    </citation>
    <scope>NUCLEOTIDE SEQUENCE [LARGE SCALE GENOMIC DNA]</scope>
    <source>
        <strain evidence="2">FERA 635</strain>
    </source>
</reference>
<dbReference type="Proteomes" id="UP000293195">
    <property type="component" value="Unassembled WGS sequence"/>
</dbReference>
<accession>A0ABY0FN55</accession>